<evidence type="ECO:0000256" key="3">
    <source>
        <dbReference type="ARBA" id="ARBA00022989"/>
    </source>
</evidence>
<feature type="transmembrane region" description="Helical" evidence="5">
    <location>
        <begin position="29"/>
        <end position="50"/>
    </location>
</feature>
<dbReference type="CDD" id="cd16914">
    <property type="entry name" value="EcfT"/>
    <property type="match status" value="1"/>
</dbReference>
<dbReference type="InterPro" id="IPR003339">
    <property type="entry name" value="ABC/ECF_trnsptr_transmembrane"/>
</dbReference>
<protein>
    <submittedName>
        <fullName evidence="6">Metal ABC transporter permease</fullName>
    </submittedName>
</protein>
<evidence type="ECO:0000256" key="5">
    <source>
        <dbReference type="SAM" id="Phobius"/>
    </source>
</evidence>
<evidence type="ECO:0000256" key="4">
    <source>
        <dbReference type="ARBA" id="ARBA00023136"/>
    </source>
</evidence>
<feature type="transmembrane region" description="Helical" evidence="5">
    <location>
        <begin position="70"/>
        <end position="91"/>
    </location>
</feature>
<dbReference type="Pfam" id="PF02361">
    <property type="entry name" value="CbiQ"/>
    <property type="match status" value="1"/>
</dbReference>
<accession>A0A1B2IW99</accession>
<keyword evidence="7" id="KW-1185">Reference proteome</keyword>
<feature type="transmembrane region" description="Helical" evidence="5">
    <location>
        <begin position="6"/>
        <end position="22"/>
    </location>
</feature>
<keyword evidence="4 5" id="KW-0472">Membrane</keyword>
<feature type="transmembrane region" description="Helical" evidence="5">
    <location>
        <begin position="231"/>
        <end position="257"/>
    </location>
</feature>
<dbReference type="PANTHER" id="PTHR33514">
    <property type="entry name" value="PROTEIN ABCI12, CHLOROPLASTIC"/>
    <property type="match status" value="1"/>
</dbReference>
<dbReference type="GO" id="GO:0005886">
    <property type="term" value="C:plasma membrane"/>
    <property type="evidence" value="ECO:0007669"/>
    <property type="project" value="UniProtKB-ARBA"/>
</dbReference>
<keyword evidence="2 5" id="KW-0812">Transmembrane</keyword>
<dbReference type="EMBL" id="CP014924">
    <property type="protein sequence ID" value="ANZ66301.1"/>
    <property type="molecule type" value="Genomic_DNA"/>
</dbReference>
<dbReference type="PANTHER" id="PTHR33514:SF13">
    <property type="entry name" value="PROTEIN ABCI12, CHLOROPLASTIC"/>
    <property type="match status" value="1"/>
</dbReference>
<dbReference type="STRING" id="240427.AYR62_12330"/>
<sequence length="270" mass="30661">MIFIQPIFLLVELLLILAVNFMSKSNKQVWGVLEGSLFMMAFIMILNPLINNRGAHVIWSFGGTVITVEAVVYGFMMAVSLIIVLLIFIFYNKILTSQKFMYLFSRISPKLTLLTMITLRFVPLFIRRFKNITQVQSLRGIDVSQGSARKRSIGVMKLMEVLLVSSFNNALQTADSMSARGFSSGAKRSSYQRYRFTSQDVFSLCWYLPLTIFCFYMASKGVGRMVVYPSLGTAGLSGMGIVVLVGVILLYSFPIILEAWEWLWWNLLKL</sequence>
<evidence type="ECO:0000256" key="2">
    <source>
        <dbReference type="ARBA" id="ARBA00022692"/>
    </source>
</evidence>
<organism evidence="6 7">
    <name type="scientific">Secundilactobacillus paracollinoides</name>
    <dbReference type="NCBI Taxonomy" id="240427"/>
    <lineage>
        <taxon>Bacteria</taxon>
        <taxon>Bacillati</taxon>
        <taxon>Bacillota</taxon>
        <taxon>Bacilli</taxon>
        <taxon>Lactobacillales</taxon>
        <taxon>Lactobacillaceae</taxon>
        <taxon>Secundilactobacillus</taxon>
    </lineage>
</organism>
<keyword evidence="3 5" id="KW-1133">Transmembrane helix</keyword>
<evidence type="ECO:0000313" key="7">
    <source>
        <dbReference type="Proteomes" id="UP000093267"/>
    </source>
</evidence>
<gene>
    <name evidence="6" type="ORF">AYR63_03555</name>
</gene>
<evidence type="ECO:0000313" key="6">
    <source>
        <dbReference type="EMBL" id="ANZ66301.1"/>
    </source>
</evidence>
<name>A0A1B2IW99_9LACO</name>
<feature type="transmembrane region" description="Helical" evidence="5">
    <location>
        <begin position="201"/>
        <end position="219"/>
    </location>
</feature>
<evidence type="ECO:0000256" key="1">
    <source>
        <dbReference type="ARBA" id="ARBA00004141"/>
    </source>
</evidence>
<dbReference type="Proteomes" id="UP000093267">
    <property type="component" value="Chromosome"/>
</dbReference>
<reference evidence="6 7" key="1">
    <citation type="submission" date="2016-03" db="EMBL/GenBank/DDBJ databases">
        <title>Pediococcus and Lactobacillus from brewery environment - whole genome sequencing and assembly.</title>
        <authorList>
            <person name="Behr J."/>
            <person name="Geissler A.J."/>
            <person name="Vogel R.F."/>
        </authorList>
    </citation>
    <scope>NUCLEOTIDE SEQUENCE [LARGE SCALE GENOMIC DNA]</scope>
    <source>
        <strain evidence="6 7">TMW 1.1995</strain>
    </source>
</reference>
<comment type="subcellular location">
    <subcellularLocation>
        <location evidence="1">Membrane</location>
        <topology evidence="1">Multi-pass membrane protein</topology>
    </subcellularLocation>
</comment>
<proteinExistence type="predicted"/>
<dbReference type="AlphaFoldDB" id="A0A1B2IW99"/>